<evidence type="ECO:0000259" key="2">
    <source>
        <dbReference type="Pfam" id="PF03061"/>
    </source>
</evidence>
<reference evidence="4" key="1">
    <citation type="journal article" date="2015" name="PLoS Genet.">
        <title>The dynamic genome and transcriptome of the human fungal pathogen Blastomyces and close relative Emmonsia.</title>
        <authorList>
            <person name="Munoz J.F."/>
            <person name="Gauthier G.M."/>
            <person name="Desjardins C.A."/>
            <person name="Gallo J.E."/>
            <person name="Holder J."/>
            <person name="Sullivan T.D."/>
            <person name="Marty A.J."/>
            <person name="Carmen J.C."/>
            <person name="Chen Z."/>
            <person name="Ding L."/>
            <person name="Gujja S."/>
            <person name="Magrini V."/>
            <person name="Misas E."/>
            <person name="Mitreva M."/>
            <person name="Priest M."/>
            <person name="Saif S."/>
            <person name="Whiston E.A."/>
            <person name="Young S."/>
            <person name="Zeng Q."/>
            <person name="Goldman W.E."/>
            <person name="Mardis E.R."/>
            <person name="Taylor J.W."/>
            <person name="McEwen J.G."/>
            <person name="Clay O.K."/>
            <person name="Klein B.S."/>
            <person name="Cuomo C.A."/>
        </authorList>
    </citation>
    <scope>NUCLEOTIDE SEQUENCE [LARGE SCALE GENOMIC DNA]</scope>
    <source>
        <strain evidence="4">UAMH 3008</strain>
    </source>
</reference>
<dbReference type="OrthoDB" id="506431at2759"/>
<dbReference type="InterPro" id="IPR052061">
    <property type="entry name" value="PTE-AB_protein"/>
</dbReference>
<dbReference type="SUPFAM" id="SSF54637">
    <property type="entry name" value="Thioesterase/thiol ester dehydrase-isomerase"/>
    <property type="match status" value="1"/>
</dbReference>
<feature type="compositionally biased region" description="Pro residues" evidence="1">
    <location>
        <begin position="109"/>
        <end position="120"/>
    </location>
</feature>
<evidence type="ECO:0000313" key="3">
    <source>
        <dbReference type="EMBL" id="KKZ65457.1"/>
    </source>
</evidence>
<dbReference type="Pfam" id="PF03061">
    <property type="entry name" value="4HBT"/>
    <property type="match status" value="1"/>
</dbReference>
<gene>
    <name evidence="3" type="ORF">EMCG_08689</name>
</gene>
<feature type="region of interest" description="Disordered" evidence="1">
    <location>
        <begin position="94"/>
        <end position="127"/>
    </location>
</feature>
<proteinExistence type="predicted"/>
<evidence type="ECO:0000256" key="1">
    <source>
        <dbReference type="SAM" id="MobiDB-lite"/>
    </source>
</evidence>
<comment type="caution">
    <text evidence="3">The sequence shown here is derived from an EMBL/GenBank/DDBJ whole genome shotgun (WGS) entry which is preliminary data.</text>
</comment>
<dbReference type="AlphaFoldDB" id="A0A0G2I4D5"/>
<protein>
    <recommendedName>
        <fullName evidence="2">Thioesterase domain-containing protein</fullName>
    </recommendedName>
</protein>
<sequence length="254" mass="27961">MSNDKKDIYTTYADFINNVPVSQDDINFFSTLPCAKPYIHNPSTYRIIPFIPRFDKGEDTTDRFFSRVINTPETVPRLIAVMRRPELNPNAAALSATESGKKHGKPQPSATPPSPPPPPAVATQNPSSAADPDFLLLLQLGPSLSGFRDTVHGGVLATLLDETLSNCVEAFRQDMSVIGGEVRPRLYTAKLEVSYRLPVETPGVIIVKAWLKGIEGRKWFLEGQVVGEDGTVRAEAKSLWIMEKTKRGKDVAVL</sequence>
<dbReference type="Gene3D" id="3.10.129.10">
    <property type="entry name" value="Hotdog Thioesterase"/>
    <property type="match status" value="1"/>
</dbReference>
<evidence type="ECO:0000313" key="4">
    <source>
        <dbReference type="Proteomes" id="UP000034164"/>
    </source>
</evidence>
<organism evidence="3 4">
    <name type="scientific">[Emmonsia] crescens</name>
    <dbReference type="NCBI Taxonomy" id="73230"/>
    <lineage>
        <taxon>Eukaryota</taxon>
        <taxon>Fungi</taxon>
        <taxon>Dikarya</taxon>
        <taxon>Ascomycota</taxon>
        <taxon>Pezizomycotina</taxon>
        <taxon>Eurotiomycetes</taxon>
        <taxon>Eurotiomycetidae</taxon>
        <taxon>Onygenales</taxon>
        <taxon>Ajellomycetaceae</taxon>
        <taxon>Emergomyces</taxon>
    </lineage>
</organism>
<dbReference type="EMBL" id="LCZI01000638">
    <property type="protein sequence ID" value="KKZ65457.1"/>
    <property type="molecule type" value="Genomic_DNA"/>
</dbReference>
<dbReference type="Proteomes" id="UP000034164">
    <property type="component" value="Unassembled WGS sequence"/>
</dbReference>
<feature type="domain" description="Thioesterase" evidence="2">
    <location>
        <begin position="150"/>
        <end position="232"/>
    </location>
</feature>
<dbReference type="InterPro" id="IPR029069">
    <property type="entry name" value="HotDog_dom_sf"/>
</dbReference>
<dbReference type="PANTHER" id="PTHR47260">
    <property type="entry name" value="UPF0644 PROTEIN PB2B4.06"/>
    <property type="match status" value="1"/>
</dbReference>
<dbReference type="CDD" id="cd03443">
    <property type="entry name" value="PaaI_thioesterase"/>
    <property type="match status" value="1"/>
</dbReference>
<dbReference type="PANTHER" id="PTHR47260:SF3">
    <property type="entry name" value="THIOESTERASE FAMILY PROTEIN (AFU_ORTHOLOGUE AFUA_7G03960)"/>
    <property type="match status" value="1"/>
</dbReference>
<name>A0A0G2I4D5_9EURO</name>
<dbReference type="InterPro" id="IPR006683">
    <property type="entry name" value="Thioestr_dom"/>
</dbReference>
<dbReference type="VEuPathDB" id="FungiDB:EMCG_08689"/>
<accession>A0A0G2I4D5</accession>